<proteinExistence type="predicted"/>
<organism evidence="2">
    <name type="scientific">uncultured Caudovirales phage</name>
    <dbReference type="NCBI Taxonomy" id="2100421"/>
    <lineage>
        <taxon>Viruses</taxon>
        <taxon>Duplodnaviria</taxon>
        <taxon>Heunggongvirae</taxon>
        <taxon>Uroviricota</taxon>
        <taxon>Caudoviricetes</taxon>
        <taxon>Peduoviridae</taxon>
        <taxon>Maltschvirus</taxon>
        <taxon>Maltschvirus maltsch</taxon>
    </lineage>
</organism>
<accession>A0A6J5R3C6</accession>
<protein>
    <submittedName>
        <fullName evidence="2">Uncharacterized protein</fullName>
    </submittedName>
</protein>
<dbReference type="EMBL" id="LR797174">
    <property type="protein sequence ID" value="CAB4191399.1"/>
    <property type="molecule type" value="Genomic_DNA"/>
</dbReference>
<sequence>MNIEPTIIITASDVTPECLQAAEEVFSGFFSPTENIDWYSFLDRLERWGWCSPTLDSPAINKIKRHISKIKHD</sequence>
<evidence type="ECO:0000313" key="2">
    <source>
        <dbReference type="EMBL" id="CAB4191399.1"/>
    </source>
</evidence>
<evidence type="ECO:0000313" key="1">
    <source>
        <dbReference type="EMBL" id="CAB4134753.1"/>
    </source>
</evidence>
<dbReference type="EMBL" id="LR796291">
    <property type="protein sequence ID" value="CAB4134753.1"/>
    <property type="molecule type" value="Genomic_DNA"/>
</dbReference>
<name>A0A6J5R3C6_9CAUD</name>
<gene>
    <name evidence="2" type="ORF">UFOVP1226_36</name>
    <name evidence="1" type="ORF">UFOVP278_5</name>
</gene>
<reference evidence="2" key="1">
    <citation type="submission" date="2020-05" db="EMBL/GenBank/DDBJ databases">
        <authorList>
            <person name="Chiriac C."/>
            <person name="Salcher M."/>
            <person name="Ghai R."/>
            <person name="Kavagutti S V."/>
        </authorList>
    </citation>
    <scope>NUCLEOTIDE SEQUENCE</scope>
</reference>